<dbReference type="AlphaFoldDB" id="A0A8J4FZL8"/>
<feature type="non-terminal residue" evidence="2">
    <location>
        <position position="641"/>
    </location>
</feature>
<name>A0A8J4FZL8_9CHLO</name>
<protein>
    <submittedName>
        <fullName evidence="2">Uncharacterized protein</fullName>
    </submittedName>
</protein>
<dbReference type="Proteomes" id="UP000747110">
    <property type="component" value="Unassembled WGS sequence"/>
</dbReference>
<accession>A0A8J4FZL8</accession>
<organism evidence="2 3">
    <name type="scientific">Volvox reticuliferus</name>
    <dbReference type="NCBI Taxonomy" id="1737510"/>
    <lineage>
        <taxon>Eukaryota</taxon>
        <taxon>Viridiplantae</taxon>
        <taxon>Chlorophyta</taxon>
        <taxon>core chlorophytes</taxon>
        <taxon>Chlorophyceae</taxon>
        <taxon>CS clade</taxon>
        <taxon>Chlamydomonadales</taxon>
        <taxon>Volvocaceae</taxon>
        <taxon>Volvox</taxon>
    </lineage>
</organism>
<comment type="caution">
    <text evidence="2">The sequence shown here is derived from an EMBL/GenBank/DDBJ whole genome shotgun (WGS) entry which is preliminary data.</text>
</comment>
<keyword evidence="3" id="KW-1185">Reference proteome</keyword>
<feature type="compositionally biased region" description="Polar residues" evidence="1">
    <location>
        <begin position="382"/>
        <end position="392"/>
    </location>
</feature>
<feature type="region of interest" description="Disordered" evidence="1">
    <location>
        <begin position="134"/>
        <end position="164"/>
    </location>
</feature>
<evidence type="ECO:0000313" key="3">
    <source>
        <dbReference type="Proteomes" id="UP000747110"/>
    </source>
</evidence>
<reference evidence="2" key="1">
    <citation type="journal article" date="2021" name="Proc. Natl. Acad. Sci. U.S.A.">
        <title>Three genomes in the algal genus Volvox reveal the fate of a haploid sex-determining region after a transition to homothallism.</title>
        <authorList>
            <person name="Yamamoto K."/>
            <person name="Hamaji T."/>
            <person name="Kawai-Toyooka H."/>
            <person name="Matsuzaki R."/>
            <person name="Takahashi F."/>
            <person name="Nishimura Y."/>
            <person name="Kawachi M."/>
            <person name="Noguchi H."/>
            <person name="Minakuchi Y."/>
            <person name="Umen J.G."/>
            <person name="Toyoda A."/>
            <person name="Nozaki H."/>
        </authorList>
    </citation>
    <scope>NUCLEOTIDE SEQUENCE</scope>
    <source>
        <strain evidence="2">NIES-3786</strain>
    </source>
</reference>
<sequence length="641" mass="71774">MSEHPLEDLDGIWSSEEEDEQDVQPEDVPIAGNVVDEITWQRTPQGTELLRIISALIEMPTSNEDVQRLAGHVHNVLHLTAQGFIKLLKGVLARCEATKCDPCMRLQETFGRVSNPCLYTVLLGGFAELQQRQRERGRAAGASESLTAGDGELPPDGGPHTRKCGFPNELDKLLRKSDVDLVIREFSLKMYQERRRWAQVHIKGDEDSKQRVSRVLKNIMATMGIDREAHQKMDKTVRLQLHDRIYKKIRTCMHRIYLQSKLPKWFEDTCESHGIEMWHLNEGISSGMKDGLTEVDIMDNIVTATGVEAMAERQQQLQGHEHQYGGRWCQDRDNHDSDIRSKSKQRHLHIRSQQPGQRCTYGRAAGNDQSQVRGAQLAAHQNRCNPDAPSTSRGEAGAAARAPEDRRRSGRGTVGSQYDLPQHIAPAGMVETMERGPQPPPPPQQTHGNRVGDSTMVAAAVLESMRNWQEMDNMQQAGTEDPDCCNDRHLLGAICMNGGASCVQEVYEDGTNGYDFFIPETELQQEELDLAMMPPPLTHKVATIEDHRQKTLDRLLQSQRVTRSSAAAIAASHGAVGFHVPREASVDRDQRCHEDDEPALKRVRRLKNTQPSCDSTGVGTARVSEKLIRKGKGKLVTDSEM</sequence>
<feature type="compositionally biased region" description="Acidic residues" evidence="1">
    <location>
        <begin position="15"/>
        <end position="24"/>
    </location>
</feature>
<feature type="region of interest" description="Disordered" evidence="1">
    <location>
        <begin position="1"/>
        <end position="24"/>
    </location>
</feature>
<proteinExistence type="predicted"/>
<dbReference type="EMBL" id="BNCP01000087">
    <property type="protein sequence ID" value="GIL93037.1"/>
    <property type="molecule type" value="Genomic_DNA"/>
</dbReference>
<gene>
    <name evidence="2" type="ORF">Vretifemale_20501</name>
</gene>
<feature type="region of interest" description="Disordered" evidence="1">
    <location>
        <begin position="313"/>
        <end position="419"/>
    </location>
</feature>
<evidence type="ECO:0000256" key="1">
    <source>
        <dbReference type="SAM" id="MobiDB-lite"/>
    </source>
</evidence>
<feature type="compositionally biased region" description="Basic and acidic residues" evidence="1">
    <location>
        <begin position="319"/>
        <end position="341"/>
    </location>
</feature>
<evidence type="ECO:0000313" key="2">
    <source>
        <dbReference type="EMBL" id="GIL93037.1"/>
    </source>
</evidence>